<dbReference type="AlphaFoldDB" id="A0A5S9MK09"/>
<sequence length="125" mass="14627">MIWMSDTQYYAKSYPHIFKQMVEWIRDQREKLNIQYVFHTGDIVDDSKDKQWHRADTFMRVLDENHIPYGVLAGNHDVRHKDGLYAEYGKNISGKNALRISLTMVNPIETIKVIMISSLPAAMII</sequence>
<evidence type="ECO:0000313" key="3">
    <source>
        <dbReference type="Proteomes" id="UP000464658"/>
    </source>
</evidence>
<dbReference type="PANTHER" id="PTHR43143">
    <property type="entry name" value="METALLOPHOSPHOESTERASE, CALCINEURIN SUPERFAMILY"/>
    <property type="match status" value="1"/>
</dbReference>
<protein>
    <recommendedName>
        <fullName evidence="1">Calcineurin-like phosphoesterase domain-containing protein</fullName>
    </recommendedName>
</protein>
<dbReference type="InterPro" id="IPR051918">
    <property type="entry name" value="STPP_CPPED1"/>
</dbReference>
<dbReference type="EMBL" id="AP021906">
    <property type="protein sequence ID" value="BBP92524.1"/>
    <property type="molecule type" value="Genomic_DNA"/>
</dbReference>
<dbReference type="InterPro" id="IPR004843">
    <property type="entry name" value="Calcineurin-like_PHP"/>
</dbReference>
<dbReference type="Proteomes" id="UP000464658">
    <property type="component" value="Chromosome"/>
</dbReference>
<dbReference type="Pfam" id="PF00149">
    <property type="entry name" value="Metallophos"/>
    <property type="match status" value="1"/>
</dbReference>
<dbReference type="PANTHER" id="PTHR43143:SF5">
    <property type="entry name" value="SECRETED PROTEIN"/>
    <property type="match status" value="1"/>
</dbReference>
<evidence type="ECO:0000259" key="1">
    <source>
        <dbReference type="Pfam" id="PF00149"/>
    </source>
</evidence>
<dbReference type="Gene3D" id="3.60.21.10">
    <property type="match status" value="1"/>
</dbReference>
<evidence type="ECO:0000313" key="2">
    <source>
        <dbReference type="EMBL" id="BBP92524.1"/>
    </source>
</evidence>
<organism evidence="2 3">
    <name type="scientific">Bacillus safensis</name>
    <dbReference type="NCBI Taxonomy" id="561879"/>
    <lineage>
        <taxon>Bacteria</taxon>
        <taxon>Bacillati</taxon>
        <taxon>Bacillota</taxon>
        <taxon>Bacilli</taxon>
        <taxon>Bacillales</taxon>
        <taxon>Bacillaceae</taxon>
        <taxon>Bacillus</taxon>
    </lineage>
</organism>
<gene>
    <name evidence="2" type="ORF">BsIDN1_61420</name>
</gene>
<reference evidence="2 3" key="1">
    <citation type="submission" date="2019-12" db="EMBL/GenBank/DDBJ databases">
        <title>Full genome sequence of a Bacillus safensis strain isolated from commercially available natto in Indonesia.</title>
        <authorList>
            <person name="Yoshida M."/>
            <person name="Uomi M."/>
            <person name="Waturangi D."/>
            <person name="Ekaputri J.J."/>
            <person name="Setiamarga D.H.E."/>
        </authorList>
    </citation>
    <scope>NUCLEOTIDE SEQUENCE [LARGE SCALE GENOMIC DNA]</scope>
    <source>
        <strain evidence="2 3">IDN1</strain>
    </source>
</reference>
<accession>A0A5S9MK09</accession>
<proteinExistence type="predicted"/>
<dbReference type="SUPFAM" id="SSF56300">
    <property type="entry name" value="Metallo-dependent phosphatases"/>
    <property type="match status" value="1"/>
</dbReference>
<dbReference type="GO" id="GO:0016787">
    <property type="term" value="F:hydrolase activity"/>
    <property type="evidence" value="ECO:0007669"/>
    <property type="project" value="InterPro"/>
</dbReference>
<feature type="domain" description="Calcineurin-like phosphoesterase" evidence="1">
    <location>
        <begin position="4"/>
        <end position="90"/>
    </location>
</feature>
<dbReference type="InterPro" id="IPR029052">
    <property type="entry name" value="Metallo-depent_PP-like"/>
</dbReference>
<name>A0A5S9MK09_BACIA</name>